<reference evidence="3" key="1">
    <citation type="journal article" date="2018" name="J. Proteome Res.">
        <title>Transcriptomic and Neuropeptidomic Analysis of the Stick Insect, Carausius morosus.</title>
        <authorList>
            <person name="Liessem S"/>
            <person name="Ragionieri L"/>
            <person name="Neupert S"/>
            <person name="Buschges A"/>
            <person name="Predel R."/>
        </authorList>
    </citation>
    <scope>NUCLEOTIDE SEQUENCE</scope>
</reference>
<organism evidence="3">
    <name type="scientific">Carausius morosus</name>
    <name type="common">Indian stick insect</name>
    <name type="synonym">Dixippus morosus</name>
    <dbReference type="NCBI Taxonomy" id="7022"/>
    <lineage>
        <taxon>Eukaryota</taxon>
        <taxon>Metazoa</taxon>
        <taxon>Ecdysozoa</taxon>
        <taxon>Arthropoda</taxon>
        <taxon>Hexapoda</taxon>
        <taxon>Insecta</taxon>
        <taxon>Pterygota</taxon>
        <taxon>Neoptera</taxon>
        <taxon>Polyneoptera</taxon>
        <taxon>Phasmatodea</taxon>
        <taxon>Verophasmatodea</taxon>
        <taxon>Anareolatae</taxon>
        <taxon>Lonchodidae</taxon>
        <taxon>Lonchodinae</taxon>
        <taxon>Carausius</taxon>
    </lineage>
</organism>
<evidence type="ECO:0000256" key="2">
    <source>
        <dbReference type="SAM" id="SignalP"/>
    </source>
</evidence>
<keyword evidence="2" id="KW-0732">Signal</keyword>
<proteinExistence type="evidence at transcript level"/>
<accession>A0A8K1S5M4</accession>
<sequence>MFTAGRLLAATLLASTTLVVAASAVHQPWVGAPSHGPAWFGDQPDEEELPRAPKGPPAAPPPHSPWFAPRREEDVEEAPSPARRDESGVGFFRPRLGRVAEWR</sequence>
<dbReference type="EMBL" id="MT879292">
    <property type="protein sequence ID" value="UES72918.1"/>
    <property type="molecule type" value="mRNA"/>
</dbReference>
<feature type="chain" id="PRO_5035480467" evidence="2">
    <location>
        <begin position="22"/>
        <end position="103"/>
    </location>
</feature>
<name>A0A8K1S5M4_CARMO</name>
<dbReference type="AlphaFoldDB" id="A0A8K1S5M4"/>
<protein>
    <submittedName>
        <fullName evidence="3">Pyrokinin-like protein 2</fullName>
    </submittedName>
</protein>
<feature type="compositionally biased region" description="Pro residues" evidence="1">
    <location>
        <begin position="53"/>
        <end position="64"/>
    </location>
</feature>
<reference evidence="3" key="2">
    <citation type="journal article" date="2021" name="J. Neurosci.">
        <title>Neuromodulation Can Be Simple: Myoinhibitory Peptide, Contained in Dedicated Regulatory Pathways, Is the Only Neurally-Mediated Peptide Modulator of Stick Insect Leg Muscle.</title>
        <authorList>
            <person name="Liessem S."/>
            <person name="Kowatschew D."/>
            <person name="Dippel S."/>
            <person name="Blanke A."/>
            <person name="Korsching S."/>
            <person name="Guschlbauer C."/>
            <person name="Hooper S.L."/>
            <person name="Predel R."/>
            <person name="Buschges A."/>
        </authorList>
    </citation>
    <scope>NUCLEOTIDE SEQUENCE</scope>
</reference>
<feature type="signal peptide" evidence="2">
    <location>
        <begin position="1"/>
        <end position="21"/>
    </location>
</feature>
<evidence type="ECO:0000256" key="1">
    <source>
        <dbReference type="SAM" id="MobiDB-lite"/>
    </source>
</evidence>
<evidence type="ECO:0000313" key="3">
    <source>
        <dbReference type="EMBL" id="UES72918.1"/>
    </source>
</evidence>
<feature type="region of interest" description="Disordered" evidence="1">
    <location>
        <begin position="30"/>
        <end position="90"/>
    </location>
</feature>